<name>A0A938YD75_9ACTN</name>
<evidence type="ECO:0000313" key="3">
    <source>
        <dbReference type="Proteomes" id="UP000663792"/>
    </source>
</evidence>
<keyword evidence="3" id="KW-1185">Reference proteome</keyword>
<feature type="domain" description="DnaJ homologue subfamily C member 28 conserved" evidence="1">
    <location>
        <begin position="11"/>
        <end position="79"/>
    </location>
</feature>
<evidence type="ECO:0000259" key="1">
    <source>
        <dbReference type="Pfam" id="PF09350"/>
    </source>
</evidence>
<reference evidence="2" key="1">
    <citation type="submission" date="2021-01" db="EMBL/GenBank/DDBJ databases">
        <title>YIM 132084 draft genome.</title>
        <authorList>
            <person name="An D."/>
        </authorList>
    </citation>
    <scope>NUCLEOTIDE SEQUENCE</scope>
    <source>
        <strain evidence="2">YIM 132084</strain>
    </source>
</reference>
<protein>
    <submittedName>
        <fullName evidence="2">DUF1992 domain-containing protein</fullName>
    </submittedName>
</protein>
<accession>A0A938YD75</accession>
<evidence type="ECO:0000313" key="2">
    <source>
        <dbReference type="EMBL" id="MBM9466034.1"/>
    </source>
</evidence>
<sequence length="167" mass="19216">MSGHPHRARRADELIAEAQARGDFDELPGAGRPLRAADAAVRDEYWWIKQYAERENVPGSEFLPEPLKLRKELETLRHRVVLMSRQSAVRAEAEALNARIRAEIRTPTSSIPVARSPVDVDEVVRRWELDREVRRSRSALAARPSVPAVADRRVRSGSWWRWFFTGR</sequence>
<proteinExistence type="predicted"/>
<dbReference type="Proteomes" id="UP000663792">
    <property type="component" value="Unassembled WGS sequence"/>
</dbReference>
<gene>
    <name evidence="2" type="ORF">JL106_01915</name>
</gene>
<organism evidence="2 3">
    <name type="scientific">Nakamurella leprariae</name>
    <dbReference type="NCBI Taxonomy" id="2803911"/>
    <lineage>
        <taxon>Bacteria</taxon>
        <taxon>Bacillati</taxon>
        <taxon>Actinomycetota</taxon>
        <taxon>Actinomycetes</taxon>
        <taxon>Nakamurellales</taxon>
        <taxon>Nakamurellaceae</taxon>
        <taxon>Nakamurella</taxon>
    </lineage>
</organism>
<dbReference type="Pfam" id="PF09350">
    <property type="entry name" value="DJC28_CD"/>
    <property type="match status" value="1"/>
</dbReference>
<dbReference type="InterPro" id="IPR018961">
    <property type="entry name" value="DnaJ_homolog_subfam-C_membr-28"/>
</dbReference>
<dbReference type="EMBL" id="JAERWK010000003">
    <property type="protein sequence ID" value="MBM9466034.1"/>
    <property type="molecule type" value="Genomic_DNA"/>
</dbReference>
<dbReference type="AlphaFoldDB" id="A0A938YD75"/>
<dbReference type="RefSeq" id="WP_205258998.1">
    <property type="nucleotide sequence ID" value="NZ_JAERWK010000003.1"/>
</dbReference>
<comment type="caution">
    <text evidence="2">The sequence shown here is derived from an EMBL/GenBank/DDBJ whole genome shotgun (WGS) entry which is preliminary data.</text>
</comment>